<gene>
    <name evidence="4" type="ORF">IGS68_30850</name>
</gene>
<dbReference type="Gene3D" id="3.30.70.360">
    <property type="match status" value="1"/>
</dbReference>
<name>A0ABX7BEM9_9PROT</name>
<dbReference type="InterPro" id="IPR036264">
    <property type="entry name" value="Bact_exopeptidase_dim_dom"/>
</dbReference>
<dbReference type="InterPro" id="IPR002933">
    <property type="entry name" value="Peptidase_M20"/>
</dbReference>
<dbReference type="Gene3D" id="3.40.630.10">
    <property type="entry name" value="Zn peptidases"/>
    <property type="match status" value="1"/>
</dbReference>
<evidence type="ECO:0000256" key="2">
    <source>
        <dbReference type="ARBA" id="ARBA00022801"/>
    </source>
</evidence>
<sequence length="410" mass="43442">MIPTQVVDDDLIREVSQAVEERRGELLDLCRALVETPSANPPGDTTGVAAILGAYLAGQGIASRTAGRSAIKPNLVAEIAGRGQGRHLIFNVHLDTLQPGNESDWTVPIHRMTRRDGRLHGLGIGNMKGAVAAQALATALLARRFGDWSGRISFTAVADETVFGPDGAAFLLEDDRSLIGDAVICGEGPGRLGLALAEKGVCWLEIEARAPSRQGMLARRGESAIVRLAAVIGELDALNELRVDPPAEIASVARDGDDGLRLSVNPGTIAGGYFVSQMAPKASVAVDFRIPPGLTVEAVEARVAAIVARYPDMSFSRIKAWDPNWTGMATPVAQALAQAHGRIRGETARTVVRLPASDASRWRALGVPAICYGPQADTVSGVDDHVLEQDLLDCAKIYTLAALSFLRRSS</sequence>
<keyword evidence="2" id="KW-0378">Hydrolase</keyword>
<evidence type="ECO:0000313" key="4">
    <source>
        <dbReference type="EMBL" id="QQP92842.1"/>
    </source>
</evidence>
<dbReference type="InterPro" id="IPR050072">
    <property type="entry name" value="Peptidase_M20A"/>
</dbReference>
<organism evidence="4 5">
    <name type="scientific">Skermanella cutis</name>
    <dbReference type="NCBI Taxonomy" id="2775420"/>
    <lineage>
        <taxon>Bacteria</taxon>
        <taxon>Pseudomonadati</taxon>
        <taxon>Pseudomonadota</taxon>
        <taxon>Alphaproteobacteria</taxon>
        <taxon>Rhodospirillales</taxon>
        <taxon>Azospirillaceae</taxon>
        <taxon>Skermanella</taxon>
    </lineage>
</organism>
<dbReference type="Pfam" id="PF07687">
    <property type="entry name" value="M20_dimer"/>
    <property type="match status" value="1"/>
</dbReference>
<keyword evidence="4" id="KW-0614">Plasmid</keyword>
<dbReference type="Proteomes" id="UP000595197">
    <property type="component" value="Plasmid pTT6-1"/>
</dbReference>
<dbReference type="InterPro" id="IPR011650">
    <property type="entry name" value="Peptidase_M20_dimer"/>
</dbReference>
<dbReference type="EMBL" id="CP067421">
    <property type="protein sequence ID" value="QQP92842.1"/>
    <property type="molecule type" value="Genomic_DNA"/>
</dbReference>
<dbReference type="SUPFAM" id="SSF53187">
    <property type="entry name" value="Zn-dependent exopeptidases"/>
    <property type="match status" value="1"/>
</dbReference>
<dbReference type="PANTHER" id="PTHR43808">
    <property type="entry name" value="ACETYLORNITHINE DEACETYLASE"/>
    <property type="match status" value="1"/>
</dbReference>
<evidence type="ECO:0000313" key="5">
    <source>
        <dbReference type="Proteomes" id="UP000595197"/>
    </source>
</evidence>
<keyword evidence="1" id="KW-0479">Metal-binding</keyword>
<dbReference type="PANTHER" id="PTHR43808:SF32">
    <property type="entry name" value="ARGE_DAPE-RELATED DEACYLASE"/>
    <property type="match status" value="1"/>
</dbReference>
<feature type="domain" description="Peptidase M20 dimerisation" evidence="3">
    <location>
        <begin position="197"/>
        <end position="309"/>
    </location>
</feature>
<proteinExistence type="predicted"/>
<geneLocation type="plasmid" evidence="4 5">
    <name>pTT6-1</name>
</geneLocation>
<dbReference type="Pfam" id="PF01546">
    <property type="entry name" value="Peptidase_M20"/>
    <property type="match status" value="1"/>
</dbReference>
<dbReference type="SUPFAM" id="SSF55031">
    <property type="entry name" value="Bacterial exopeptidase dimerisation domain"/>
    <property type="match status" value="1"/>
</dbReference>
<protein>
    <submittedName>
        <fullName evidence="4">M20/M25/M40 family metallo-hydrolase</fullName>
    </submittedName>
</protein>
<dbReference type="RefSeq" id="WP_201082075.1">
    <property type="nucleotide sequence ID" value="NZ_CP067421.1"/>
</dbReference>
<evidence type="ECO:0000256" key="1">
    <source>
        <dbReference type="ARBA" id="ARBA00022723"/>
    </source>
</evidence>
<keyword evidence="5" id="KW-1185">Reference proteome</keyword>
<reference evidence="4" key="1">
    <citation type="submission" date="2021-02" db="EMBL/GenBank/DDBJ databases">
        <title>Skermanella TT6 skin isolate.</title>
        <authorList>
            <person name="Lee K."/>
            <person name="Ganzorig M."/>
        </authorList>
    </citation>
    <scope>NUCLEOTIDE SEQUENCE</scope>
    <source>
        <strain evidence="4">TT6</strain>
    </source>
</reference>
<evidence type="ECO:0000259" key="3">
    <source>
        <dbReference type="Pfam" id="PF07687"/>
    </source>
</evidence>
<accession>A0ABX7BEM9</accession>